<proteinExistence type="predicted"/>
<organism evidence="1">
    <name type="scientific">Saccharolobus solfataricus (strain 98/2)</name>
    <name type="common">Sulfolobus solfataricus</name>
    <dbReference type="NCBI Taxonomy" id="555311"/>
    <lineage>
        <taxon>Archaea</taxon>
        <taxon>Thermoproteota</taxon>
        <taxon>Thermoprotei</taxon>
        <taxon>Sulfolobales</taxon>
        <taxon>Sulfolobaceae</taxon>
        <taxon>Saccharolobus</taxon>
    </lineage>
</organism>
<name>G8GCS5_SACS9</name>
<sequence>MLLSLNTSLFASLSNSERTCPLLLILTLKYLFSTRYSALFSLMTALSLTSTGSNKENPTDGTLTLTNLPSASMYSSLSHDSELNTNVLSPLPPTNFCIASLATLLALFITSSNS</sequence>
<protein>
    <submittedName>
        <fullName evidence="1">SSO3005-like protein</fullName>
    </submittedName>
</protein>
<evidence type="ECO:0000313" key="1">
    <source>
        <dbReference type="EMBL" id="AET42929.1"/>
    </source>
</evidence>
<reference evidence="1" key="2">
    <citation type="submission" date="2011-06" db="EMBL/GenBank/DDBJ databases">
        <authorList>
            <person name="Haseltine C."/>
            <person name="Rolfsmeier M."/>
        </authorList>
    </citation>
    <scope>NUCLEOTIDE SEQUENCE</scope>
    <source>
        <strain evidence="1">98/2</strain>
    </source>
</reference>
<accession>G8GCS5</accession>
<dbReference type="EMBL" id="JN123467">
    <property type="protein sequence ID" value="AET42929.1"/>
    <property type="molecule type" value="Genomic_DNA"/>
</dbReference>
<dbReference type="AlphaFoldDB" id="G8GCS5"/>
<reference evidence="1" key="1">
    <citation type="journal article" date="2011" name="J. Mol. Biol.">
        <title>Repair of DNA Double-Strand Breaks Induced by Ionizing Radiation Damage Correlates with Upregulation of Homologous Recombination Genes in Sulfolobus solfataricus.</title>
        <authorList>
            <person name="Rolfsmeier M.L."/>
            <person name="Laughery M."/>
            <person name="Haseltine C.A."/>
        </authorList>
    </citation>
    <scope>NUCLEOTIDE SEQUENCE</scope>
    <source>
        <strain evidence="1">98/2</strain>
    </source>
</reference>